<evidence type="ECO:0000313" key="2">
    <source>
        <dbReference type="Proteomes" id="UP001140087"/>
    </source>
</evidence>
<dbReference type="Proteomes" id="UP001140087">
    <property type="component" value="Unassembled WGS sequence"/>
</dbReference>
<organism evidence="1 2">
    <name type="scientific">Coemansia helicoidea</name>
    <dbReference type="NCBI Taxonomy" id="1286919"/>
    <lineage>
        <taxon>Eukaryota</taxon>
        <taxon>Fungi</taxon>
        <taxon>Fungi incertae sedis</taxon>
        <taxon>Zoopagomycota</taxon>
        <taxon>Kickxellomycotina</taxon>
        <taxon>Kickxellomycetes</taxon>
        <taxon>Kickxellales</taxon>
        <taxon>Kickxellaceae</taxon>
        <taxon>Coemansia</taxon>
    </lineage>
</organism>
<keyword evidence="2" id="KW-1185">Reference proteome</keyword>
<reference evidence="1" key="1">
    <citation type="submission" date="2022-07" db="EMBL/GenBank/DDBJ databases">
        <title>Phylogenomic reconstructions and comparative analyses of Kickxellomycotina fungi.</title>
        <authorList>
            <person name="Reynolds N.K."/>
            <person name="Stajich J.E."/>
            <person name="Barry K."/>
            <person name="Grigoriev I.V."/>
            <person name="Crous P."/>
            <person name="Smith M.E."/>
        </authorList>
    </citation>
    <scope>NUCLEOTIDE SEQUENCE</scope>
    <source>
        <strain evidence="1">BCRC 34780</strain>
    </source>
</reference>
<dbReference type="EMBL" id="JANBUN010000638">
    <property type="protein sequence ID" value="KAJ2802301.1"/>
    <property type="molecule type" value="Genomic_DNA"/>
</dbReference>
<proteinExistence type="predicted"/>
<comment type="caution">
    <text evidence="1">The sequence shown here is derived from an EMBL/GenBank/DDBJ whole genome shotgun (WGS) entry which is preliminary data.</text>
</comment>
<gene>
    <name evidence="1" type="ORF">H4R21_002475</name>
</gene>
<feature type="non-terminal residue" evidence="1">
    <location>
        <position position="196"/>
    </location>
</feature>
<sequence length="196" mass="20761">MLLPLSREASADVDTETAPDASPDSDAGSDAAESERALARYCRKIDYRMLAYAMLLNVLNQCDRGSIGVAKVVGLEKDLGMTKNDFNIAATLFSVGYLAVEPFSNLVLKRVGASRLLPTLGITWGAVCALHGAINTKAQLYVVRVLLGMSECGLVPGIYVLMTFFYPKRAVTARVGVFGLCTPVASVLAGPLASGL</sequence>
<accession>A0ACC1L7B1</accession>
<evidence type="ECO:0000313" key="1">
    <source>
        <dbReference type="EMBL" id="KAJ2802301.1"/>
    </source>
</evidence>
<name>A0ACC1L7B1_9FUNG</name>
<protein>
    <submittedName>
        <fullName evidence="1">Uncharacterized protein</fullName>
    </submittedName>
</protein>